<reference evidence="5 6" key="1">
    <citation type="journal article" date="2018" name="Sci. Rep.">
        <title>Comparative analysis of the Pocillopora damicornis genome highlights role of immune system in coral evolution.</title>
        <authorList>
            <person name="Cunning R."/>
            <person name="Bay R.A."/>
            <person name="Gillette P."/>
            <person name="Baker A.C."/>
            <person name="Traylor-Knowles N."/>
        </authorList>
    </citation>
    <scope>NUCLEOTIDE SEQUENCE [LARGE SCALE GENOMIC DNA]</scope>
    <source>
        <strain evidence="5">RSMAS</strain>
        <tissue evidence="5">Whole animal</tissue>
    </source>
</reference>
<keyword evidence="3" id="KW-0496">Mitochondrion</keyword>
<comment type="caution">
    <text evidence="5">The sequence shown here is derived from an EMBL/GenBank/DDBJ whole genome shotgun (WGS) entry which is preliminary data.</text>
</comment>
<dbReference type="InterPro" id="IPR040049">
    <property type="entry name" value="Ribosomal_mS25/mL61"/>
</dbReference>
<dbReference type="AlphaFoldDB" id="A0A3M6UTP2"/>
<comment type="subcellular location">
    <subcellularLocation>
        <location evidence="1">Mitochondrion</location>
    </subcellularLocation>
</comment>
<dbReference type="STRING" id="46731.A0A3M6UTP2"/>
<dbReference type="Gene3D" id="3.40.30.10">
    <property type="entry name" value="Glutaredoxin"/>
    <property type="match status" value="1"/>
</dbReference>
<evidence type="ECO:0000256" key="2">
    <source>
        <dbReference type="ARBA" id="ARBA00022980"/>
    </source>
</evidence>
<dbReference type="Proteomes" id="UP000275408">
    <property type="component" value="Unassembled WGS sequence"/>
</dbReference>
<dbReference type="GO" id="GO:0003735">
    <property type="term" value="F:structural constituent of ribosome"/>
    <property type="evidence" value="ECO:0007669"/>
    <property type="project" value="InterPro"/>
</dbReference>
<dbReference type="GO" id="GO:0005739">
    <property type="term" value="C:mitochondrion"/>
    <property type="evidence" value="ECO:0007669"/>
    <property type="project" value="UniProtKB-SubCell"/>
</dbReference>
<dbReference type="PANTHER" id="PTHR13274">
    <property type="entry name" value="MITOCHONDRIAL RIBOSOMAL PROTEIN S25"/>
    <property type="match status" value="1"/>
</dbReference>
<evidence type="ECO:0000313" key="5">
    <source>
        <dbReference type="EMBL" id="RMX57042.1"/>
    </source>
</evidence>
<dbReference type="GO" id="GO:1990904">
    <property type="term" value="C:ribonucleoprotein complex"/>
    <property type="evidence" value="ECO:0007669"/>
    <property type="project" value="UniProtKB-KW"/>
</dbReference>
<dbReference type="PANTHER" id="PTHR13274:SF2">
    <property type="entry name" value="SMALL RIBOSOMAL SUBUNIT PROTEIN MS25"/>
    <property type="match status" value="1"/>
</dbReference>
<dbReference type="GO" id="GO:0005840">
    <property type="term" value="C:ribosome"/>
    <property type="evidence" value="ECO:0007669"/>
    <property type="project" value="UniProtKB-KW"/>
</dbReference>
<organism evidence="5 6">
    <name type="scientific">Pocillopora damicornis</name>
    <name type="common">Cauliflower coral</name>
    <name type="synonym">Millepora damicornis</name>
    <dbReference type="NCBI Taxonomy" id="46731"/>
    <lineage>
        <taxon>Eukaryota</taxon>
        <taxon>Metazoa</taxon>
        <taxon>Cnidaria</taxon>
        <taxon>Anthozoa</taxon>
        <taxon>Hexacorallia</taxon>
        <taxon>Scleractinia</taxon>
        <taxon>Astrocoeniina</taxon>
        <taxon>Pocilloporidae</taxon>
        <taxon>Pocillopora</taxon>
    </lineage>
</organism>
<evidence type="ECO:0008006" key="7">
    <source>
        <dbReference type="Google" id="ProtNLM"/>
    </source>
</evidence>
<accession>A0A3M6UTP2</accession>
<dbReference type="SUPFAM" id="SSF52833">
    <property type="entry name" value="Thioredoxin-like"/>
    <property type="match status" value="1"/>
</dbReference>
<dbReference type="EMBL" id="RCHS01000749">
    <property type="protein sequence ID" value="RMX57042.1"/>
    <property type="molecule type" value="Genomic_DNA"/>
</dbReference>
<keyword evidence="4" id="KW-0687">Ribonucleoprotein</keyword>
<name>A0A3M6UTP2_POCDA</name>
<keyword evidence="6" id="KW-1185">Reference proteome</keyword>
<evidence type="ECO:0000256" key="1">
    <source>
        <dbReference type="ARBA" id="ARBA00004173"/>
    </source>
</evidence>
<keyword evidence="2" id="KW-0689">Ribosomal protein</keyword>
<evidence type="ECO:0000256" key="3">
    <source>
        <dbReference type="ARBA" id="ARBA00023128"/>
    </source>
</evidence>
<proteinExistence type="predicted"/>
<sequence length="150" mass="17286">MAAKSPELYREALKYMNIHSGKIGRYAVQRTIEHLKRCNVVLDQDVKEMRINIPKPEQRGAERFFYENVPQLKFKNPYVEFSGSQNQSEQAELLITFMDERQERILLAEKEPSQIMQEVVKLAAATSSSGYVILFPCKEGLMKQDLTAAE</sequence>
<protein>
    <recommendedName>
        <fullName evidence="7">Ribosomal protein/NADH dehydrogenase domain-containing protein</fullName>
    </recommendedName>
</protein>
<dbReference type="OrthoDB" id="5919182at2759"/>
<dbReference type="InterPro" id="IPR036249">
    <property type="entry name" value="Thioredoxin-like_sf"/>
</dbReference>
<gene>
    <name evidence="5" type="ORF">pdam_00006188</name>
</gene>
<evidence type="ECO:0000256" key="4">
    <source>
        <dbReference type="ARBA" id="ARBA00023274"/>
    </source>
</evidence>
<evidence type="ECO:0000313" key="6">
    <source>
        <dbReference type="Proteomes" id="UP000275408"/>
    </source>
</evidence>